<dbReference type="InterPro" id="IPR020904">
    <property type="entry name" value="Sc_DH/Rdtase_CS"/>
</dbReference>
<dbReference type="InterPro" id="IPR002347">
    <property type="entry name" value="SDR_fam"/>
</dbReference>
<reference evidence="4 6" key="2">
    <citation type="submission" date="2018-06" db="EMBL/GenBank/DDBJ databases">
        <title>Genomic Encyclopedia of Type Strains, Phase III (KMG-III): the genomes of soil and plant-associated and newly described type strains.</title>
        <authorList>
            <person name="Whitman W."/>
        </authorList>
    </citation>
    <scope>NUCLEOTIDE SEQUENCE [LARGE SCALE GENOMIC DNA]</scope>
    <source>
        <strain evidence="4 6">CGMCC 1.15366</strain>
    </source>
</reference>
<comment type="caution">
    <text evidence="4">The sequence shown here is derived from an EMBL/GenBank/DDBJ whole genome shotgun (WGS) entry which is preliminary data.</text>
</comment>
<feature type="compositionally biased region" description="Basic and acidic residues" evidence="3">
    <location>
        <begin position="15"/>
        <end position="31"/>
    </location>
</feature>
<protein>
    <submittedName>
        <fullName evidence="4">NAD(P)-dependent dehydrogenase (Short-subunit alcohol dehydrogenase family)</fullName>
    </submittedName>
    <submittedName>
        <fullName evidence="5">NAD(P)-dependent oxidoreductase</fullName>
    </submittedName>
</protein>
<dbReference type="SUPFAM" id="SSF51735">
    <property type="entry name" value="NAD(P)-binding Rossmann-fold domains"/>
    <property type="match status" value="1"/>
</dbReference>
<dbReference type="CDD" id="cd05355">
    <property type="entry name" value="SDR_c1"/>
    <property type="match status" value="1"/>
</dbReference>
<dbReference type="OrthoDB" id="9809287at2"/>
<dbReference type="Proteomes" id="UP000249203">
    <property type="component" value="Unassembled WGS sequence"/>
</dbReference>
<dbReference type="PRINTS" id="PR00081">
    <property type="entry name" value="GDHRDH"/>
</dbReference>
<evidence type="ECO:0000313" key="5">
    <source>
        <dbReference type="EMBL" id="RUO24126.1"/>
    </source>
</evidence>
<keyword evidence="7" id="KW-1185">Reference proteome</keyword>
<evidence type="ECO:0000313" key="6">
    <source>
        <dbReference type="Proteomes" id="UP000249203"/>
    </source>
</evidence>
<dbReference type="AlphaFoldDB" id="A0A327WVR8"/>
<dbReference type="GO" id="GO:0016614">
    <property type="term" value="F:oxidoreductase activity, acting on CH-OH group of donors"/>
    <property type="evidence" value="ECO:0007669"/>
    <property type="project" value="UniProtKB-ARBA"/>
</dbReference>
<keyword evidence="2" id="KW-0560">Oxidoreductase</keyword>
<evidence type="ECO:0000256" key="3">
    <source>
        <dbReference type="SAM" id="MobiDB-lite"/>
    </source>
</evidence>
<dbReference type="EMBL" id="QLMD01000007">
    <property type="protein sequence ID" value="RAJ96937.1"/>
    <property type="molecule type" value="Genomic_DNA"/>
</dbReference>
<gene>
    <name evidence="4" type="ORF">B0I24_107152</name>
    <name evidence="5" type="ORF">CWE07_08520</name>
</gene>
<feature type="region of interest" description="Disordered" evidence="3">
    <location>
        <begin position="1"/>
        <end position="31"/>
    </location>
</feature>
<proteinExistence type="inferred from homology"/>
<dbReference type="Proteomes" id="UP000287865">
    <property type="component" value="Unassembled WGS sequence"/>
</dbReference>
<dbReference type="PRINTS" id="PR00080">
    <property type="entry name" value="SDRFAMILY"/>
</dbReference>
<name>A0A327WVR8_9GAMM</name>
<reference evidence="5 7" key="1">
    <citation type="journal article" date="2018" name="Front. Microbiol.">
        <title>Genome-Based Analysis Reveals the Taxonomy and Diversity of the Family Idiomarinaceae.</title>
        <authorList>
            <person name="Liu Y."/>
            <person name="Lai Q."/>
            <person name="Shao Z."/>
        </authorList>
    </citation>
    <scope>NUCLEOTIDE SEQUENCE [LARGE SCALE GENOMIC DNA]</scope>
    <source>
        <strain evidence="5 7">CF12-14</strain>
    </source>
</reference>
<evidence type="ECO:0000313" key="4">
    <source>
        <dbReference type="EMBL" id="RAJ96937.1"/>
    </source>
</evidence>
<dbReference type="RefSeq" id="WP_111569592.1">
    <property type="nucleotide sequence ID" value="NZ_PIPK01000007.1"/>
</dbReference>
<dbReference type="Gene3D" id="3.40.50.720">
    <property type="entry name" value="NAD(P)-binding Rossmann-like Domain"/>
    <property type="match status" value="1"/>
</dbReference>
<evidence type="ECO:0000256" key="1">
    <source>
        <dbReference type="ARBA" id="ARBA00006484"/>
    </source>
</evidence>
<dbReference type="PANTHER" id="PTHR48107:SF16">
    <property type="entry name" value="NADPH-DEPENDENT ALDEHYDE REDUCTASE 1, CHLOROPLASTIC"/>
    <property type="match status" value="1"/>
</dbReference>
<organism evidence="4 6">
    <name type="scientific">Aliidiomarina maris</name>
    <dbReference type="NCBI Taxonomy" id="531312"/>
    <lineage>
        <taxon>Bacteria</taxon>
        <taxon>Pseudomonadati</taxon>
        <taxon>Pseudomonadota</taxon>
        <taxon>Gammaproteobacteria</taxon>
        <taxon>Alteromonadales</taxon>
        <taxon>Idiomarinaceae</taxon>
        <taxon>Aliidiomarina</taxon>
    </lineage>
</organism>
<evidence type="ECO:0000256" key="2">
    <source>
        <dbReference type="ARBA" id="ARBA00023002"/>
    </source>
</evidence>
<dbReference type="Pfam" id="PF13561">
    <property type="entry name" value="adh_short_C2"/>
    <property type="match status" value="1"/>
</dbReference>
<dbReference type="PROSITE" id="PS00061">
    <property type="entry name" value="ADH_SHORT"/>
    <property type="match status" value="1"/>
</dbReference>
<sequence>MTLNTTPPAQQQEQRPGREEQMSPKPEYDTQDYKAASKLQGKVALITGGDSGIGRAVAVHYAREGAQVAFVYLNEDEDAQITTNALDDIGAESLAIKGDLSEPEFCQQVVQKINEKWGKIDILVNNAGEQHPQKDITSISPSQLQQTFASNVFAMFYLTQSALKYMPEGSAIINTTSVTAYKGNPILLDYSATKGAVTAFTRSLAINLAEQNIRVNAVAPGPIWTPLIPSTFDEETVAEFGGDTPMQRPGQPAELGPAYVYLACNDSSYMTGQVLHLNGGIVVNG</sequence>
<accession>A0A327WVR8</accession>
<comment type="similarity">
    <text evidence="1">Belongs to the short-chain dehydrogenases/reductases (SDR) family.</text>
</comment>
<dbReference type="EMBL" id="PIPK01000007">
    <property type="protein sequence ID" value="RUO24126.1"/>
    <property type="molecule type" value="Genomic_DNA"/>
</dbReference>
<dbReference type="PANTHER" id="PTHR48107">
    <property type="entry name" value="NADPH-DEPENDENT ALDEHYDE REDUCTASE-LIKE PROTEIN, CHLOROPLASTIC-RELATED"/>
    <property type="match status" value="1"/>
</dbReference>
<dbReference type="NCBIfam" id="NF005214">
    <property type="entry name" value="PRK06701.1"/>
    <property type="match status" value="1"/>
</dbReference>
<dbReference type="FunFam" id="3.40.50.720:FF:000084">
    <property type="entry name" value="Short-chain dehydrogenase reductase"/>
    <property type="match status" value="1"/>
</dbReference>
<dbReference type="InterPro" id="IPR036291">
    <property type="entry name" value="NAD(P)-bd_dom_sf"/>
</dbReference>
<evidence type="ECO:0000313" key="7">
    <source>
        <dbReference type="Proteomes" id="UP000287865"/>
    </source>
</evidence>